<protein>
    <submittedName>
        <fullName evidence="2">Pili assembly chaperone</fullName>
    </submittedName>
</protein>
<evidence type="ECO:0000256" key="1">
    <source>
        <dbReference type="SAM" id="Phobius"/>
    </source>
</evidence>
<reference evidence="2 3" key="1">
    <citation type="submission" date="2020-02" db="EMBL/GenBank/DDBJ databases">
        <title>Genome sequences of Thiorhodococcus mannitoliphagus and Thiorhodococcus minor, purple sulfur photosynthetic bacteria in the gammaproteobacterial family, Chromatiaceae.</title>
        <authorList>
            <person name="Aviles F.A."/>
            <person name="Meyer T.E."/>
            <person name="Kyndt J.A."/>
        </authorList>
    </citation>
    <scope>NUCLEOTIDE SEQUENCE [LARGE SCALE GENOMIC DNA]</scope>
    <source>
        <strain evidence="2 3">DSM 11518</strain>
    </source>
</reference>
<comment type="caution">
    <text evidence="2">The sequence shown here is derived from an EMBL/GenBank/DDBJ whole genome shotgun (WGS) entry which is preliminary data.</text>
</comment>
<keyword evidence="1" id="KW-0812">Transmembrane</keyword>
<accession>A0A6M0JS44</accession>
<dbReference type="InterPro" id="IPR059173">
    <property type="entry name" value="TraA_dom"/>
</dbReference>
<sequence>MTRTTTKTAGWILILGTALLPLLAVAGTGGSLEGSEFEEIYTLLQGWMTGFLGKVIAIAFILVGLVAGVMRQSIMGFVVGVAAGVGMLVAPGVIDNMYGATLPLVVAVP</sequence>
<keyword evidence="1" id="KW-0472">Membrane</keyword>
<dbReference type="AlphaFoldDB" id="A0A6M0JS44"/>
<gene>
    <name evidence="2" type="ORF">G3446_00235</name>
</gene>
<keyword evidence="1" id="KW-1133">Transmembrane helix</keyword>
<dbReference type="Proteomes" id="UP000483379">
    <property type="component" value="Unassembled WGS sequence"/>
</dbReference>
<keyword evidence="3" id="KW-1185">Reference proteome</keyword>
<name>A0A6M0JS44_9GAMM</name>
<feature type="transmembrane region" description="Helical" evidence="1">
    <location>
        <begin position="74"/>
        <end position="94"/>
    </location>
</feature>
<dbReference type="EMBL" id="JAAIJQ010000001">
    <property type="protein sequence ID" value="NEV60336.1"/>
    <property type="molecule type" value="Genomic_DNA"/>
</dbReference>
<evidence type="ECO:0000313" key="2">
    <source>
        <dbReference type="EMBL" id="NEV60336.1"/>
    </source>
</evidence>
<evidence type="ECO:0000313" key="3">
    <source>
        <dbReference type="Proteomes" id="UP000483379"/>
    </source>
</evidence>
<organism evidence="2 3">
    <name type="scientific">Thiorhodococcus minor</name>
    <dbReference type="NCBI Taxonomy" id="57489"/>
    <lineage>
        <taxon>Bacteria</taxon>
        <taxon>Pseudomonadati</taxon>
        <taxon>Pseudomonadota</taxon>
        <taxon>Gammaproteobacteria</taxon>
        <taxon>Chromatiales</taxon>
        <taxon>Chromatiaceae</taxon>
        <taxon>Thiorhodococcus</taxon>
    </lineage>
</organism>
<proteinExistence type="predicted"/>
<feature type="transmembrane region" description="Helical" evidence="1">
    <location>
        <begin position="48"/>
        <end position="67"/>
    </location>
</feature>
<dbReference type="NCBIfam" id="NF041281">
    <property type="entry name" value="TraA_gammapb"/>
    <property type="match status" value="1"/>
</dbReference>
<dbReference type="RefSeq" id="WP_164450380.1">
    <property type="nucleotide sequence ID" value="NZ_JAAIJQ010000001.1"/>
</dbReference>